<dbReference type="InterPro" id="IPR052206">
    <property type="entry name" value="Retinol_saturase"/>
</dbReference>
<dbReference type="InterPro" id="IPR036188">
    <property type="entry name" value="FAD/NAD-bd_sf"/>
</dbReference>
<evidence type="ECO:0000313" key="7">
    <source>
        <dbReference type="Proteomes" id="UP000222310"/>
    </source>
</evidence>
<evidence type="ECO:0000313" key="6">
    <source>
        <dbReference type="EMBL" id="PHK02460.1"/>
    </source>
</evidence>
<gene>
    <name evidence="6" type="ORF">VF08_18700</name>
</gene>
<dbReference type="SUPFAM" id="SSF51905">
    <property type="entry name" value="FAD/NAD(P)-binding domain"/>
    <property type="match status" value="1"/>
</dbReference>
<dbReference type="Proteomes" id="UP000222310">
    <property type="component" value="Unassembled WGS sequence"/>
</dbReference>
<accession>A0A9Q6EKL5</accession>
<name>A0A9Q6EKL5_NOSLI</name>
<dbReference type="EMBL" id="LAHD01000053">
    <property type="protein sequence ID" value="PHK02460.1"/>
    <property type="molecule type" value="Genomic_DNA"/>
</dbReference>
<evidence type="ECO:0000256" key="3">
    <source>
        <dbReference type="ARBA" id="ARBA00022827"/>
    </source>
</evidence>
<evidence type="ECO:0000256" key="5">
    <source>
        <dbReference type="ARBA" id="ARBA00023027"/>
    </source>
</evidence>
<comment type="caution">
    <text evidence="6">The sequence shown here is derived from an EMBL/GenBank/DDBJ whole genome shotgun (WGS) entry which is preliminary data.</text>
</comment>
<dbReference type="PANTHER" id="PTHR46091:SF3">
    <property type="entry name" value="AMINE OXIDASE DOMAIN-CONTAINING PROTEIN"/>
    <property type="match status" value="1"/>
</dbReference>
<dbReference type="AlphaFoldDB" id="A0A9Q6EKL5"/>
<reference evidence="6 7" key="1">
    <citation type="submission" date="2015-02" db="EMBL/GenBank/DDBJ databases">
        <title>Nostoc linckia genome annotation.</title>
        <authorList>
            <person name="Zhou Z."/>
        </authorList>
    </citation>
    <scope>NUCLEOTIDE SEQUENCE [LARGE SCALE GENOMIC DNA]</scope>
    <source>
        <strain evidence="7">z8</strain>
    </source>
</reference>
<keyword evidence="2" id="KW-0732">Signal</keyword>
<evidence type="ECO:0000256" key="2">
    <source>
        <dbReference type="ARBA" id="ARBA00022729"/>
    </source>
</evidence>
<dbReference type="Pfam" id="PF13450">
    <property type="entry name" value="NAD_binding_8"/>
    <property type="match status" value="1"/>
</dbReference>
<dbReference type="Gene3D" id="3.50.50.60">
    <property type="entry name" value="FAD/NAD(P)-binding domain"/>
    <property type="match status" value="2"/>
</dbReference>
<dbReference type="GeneID" id="57092552"/>
<keyword evidence="1" id="KW-0285">Flavoprotein</keyword>
<organism evidence="6 7">
    <name type="scientific">Nostoc linckia z8</name>
    <dbReference type="NCBI Taxonomy" id="1628746"/>
    <lineage>
        <taxon>Bacteria</taxon>
        <taxon>Bacillati</taxon>
        <taxon>Cyanobacteriota</taxon>
        <taxon>Cyanophyceae</taxon>
        <taxon>Nostocales</taxon>
        <taxon>Nostocaceae</taxon>
        <taxon>Nostoc</taxon>
    </lineage>
</organism>
<keyword evidence="3" id="KW-0274">FAD</keyword>
<evidence type="ECO:0000256" key="1">
    <source>
        <dbReference type="ARBA" id="ARBA00022630"/>
    </source>
</evidence>
<dbReference type="RefSeq" id="WP_099068811.1">
    <property type="nucleotide sequence ID" value="NZ_LAHD01000053.1"/>
</dbReference>
<keyword evidence="4" id="KW-0521">NADP</keyword>
<sequence>MKPDYLIVGSGLSALVFGALMANSGKSVQILEAHEHPGGFGHTFTMAKKYTFNAQLHYVWDCGEGQTVNQVLKRLGLDQEVTFERYDPDGFDHMRMPGYALDIPSQPEELIRRLSALFPEHSDSEALPRWRSLSARRSADRIRQFVNEVEKTGAGLQILAPPIKPTELLKHPNEVFCAVQHLNSTLQDVFDKFQLPQAAQTLLALQWPDFLLPPNQLSFYAWVALFRGYQAGAFYPTQHFERVINSFVKVIESHGGQVLLNHEITNFRVIDKTVTGVEAMNLITHQTHEFTGDTVICNIDPKKAAKMIGEEKFSQKLRRKLNYEYSASNFMAYCVVKNLDLRDYGFGKWNLSHTGHQDLNEAFAQMYEHNDFSNPSFAITTPTLLTQARRDCPEDCQIVEFLTVANYDYFKQLRETDRKAYNQKKQEILDSILDVVEKHYVPNFREYMVFHITGSPTTNERFCWCPNGNSYGSSLTPRNMGLGRLNHETSLNNFYFCNASSGYPGFAPTIWTGALLYQRLSGDVILGNG</sequence>
<dbReference type="PANTHER" id="PTHR46091">
    <property type="entry name" value="BLR7054 PROTEIN"/>
    <property type="match status" value="1"/>
</dbReference>
<keyword evidence="5" id="KW-0520">NAD</keyword>
<proteinExistence type="predicted"/>
<protein>
    <submittedName>
        <fullName evidence="6">FAD-dependent oxidoreductase</fullName>
    </submittedName>
</protein>
<evidence type="ECO:0000256" key="4">
    <source>
        <dbReference type="ARBA" id="ARBA00022857"/>
    </source>
</evidence>